<feature type="region of interest" description="Disordered" evidence="1">
    <location>
        <begin position="98"/>
        <end position="179"/>
    </location>
</feature>
<dbReference type="AlphaFoldDB" id="A0AAD4P7F1"/>
<protein>
    <submittedName>
        <fullName evidence="2">Suppressor SRP40-like protein</fullName>
    </submittedName>
</protein>
<accession>A0AAD4P7F1</accession>
<dbReference type="PANTHER" id="PTHR33673">
    <property type="entry name" value="SUPPRESSOR SRP40-LIKE PROTEIN"/>
    <property type="match status" value="1"/>
</dbReference>
<name>A0AAD4P7F1_PERFH</name>
<proteinExistence type="predicted"/>
<feature type="compositionally biased region" description="Basic and acidic residues" evidence="1">
    <location>
        <begin position="111"/>
        <end position="122"/>
    </location>
</feature>
<comment type="caution">
    <text evidence="2">The sequence shown here is derived from an EMBL/GenBank/DDBJ whole genome shotgun (WGS) entry which is preliminary data.</text>
</comment>
<evidence type="ECO:0000313" key="3">
    <source>
        <dbReference type="Proteomes" id="UP001190926"/>
    </source>
</evidence>
<dbReference type="PANTHER" id="PTHR33673:SF36">
    <property type="entry name" value="MYB-LIKE PROTEIN Q"/>
    <property type="match status" value="1"/>
</dbReference>
<reference evidence="2 3" key="1">
    <citation type="journal article" date="2021" name="Nat. Commun.">
        <title>Incipient diploidization of the medicinal plant Perilla within 10,000 years.</title>
        <authorList>
            <person name="Zhang Y."/>
            <person name="Shen Q."/>
            <person name="Leng L."/>
            <person name="Zhang D."/>
            <person name="Chen S."/>
            <person name="Shi Y."/>
            <person name="Ning Z."/>
            <person name="Chen S."/>
        </authorList>
    </citation>
    <scope>NUCLEOTIDE SEQUENCE [LARGE SCALE GENOMIC DNA]</scope>
    <source>
        <strain evidence="3">cv. PC099</strain>
    </source>
</reference>
<gene>
    <name evidence="2" type="ORF">C2S53_016242</name>
</gene>
<organism evidence="2 3">
    <name type="scientific">Perilla frutescens var. hirtella</name>
    <name type="common">Perilla citriodora</name>
    <name type="synonym">Perilla setoyensis</name>
    <dbReference type="NCBI Taxonomy" id="608512"/>
    <lineage>
        <taxon>Eukaryota</taxon>
        <taxon>Viridiplantae</taxon>
        <taxon>Streptophyta</taxon>
        <taxon>Embryophyta</taxon>
        <taxon>Tracheophyta</taxon>
        <taxon>Spermatophyta</taxon>
        <taxon>Magnoliopsida</taxon>
        <taxon>eudicotyledons</taxon>
        <taxon>Gunneridae</taxon>
        <taxon>Pentapetalae</taxon>
        <taxon>asterids</taxon>
        <taxon>lamiids</taxon>
        <taxon>Lamiales</taxon>
        <taxon>Lamiaceae</taxon>
        <taxon>Nepetoideae</taxon>
        <taxon>Elsholtzieae</taxon>
        <taxon>Perilla</taxon>
    </lineage>
</organism>
<evidence type="ECO:0000313" key="2">
    <source>
        <dbReference type="EMBL" id="KAH6829688.1"/>
    </source>
</evidence>
<feature type="non-terminal residue" evidence="2">
    <location>
        <position position="179"/>
    </location>
</feature>
<sequence>MESQVVRGKNNEHVGEASFSSPQQIQEAVELKSPPVQTMVQPPGYDPNRIPASVFSSKPSSPGDWSGASNESLFSIQMGNNSFSRDYAILFGKSGEIDWNNPQSNPFKSGELPRLDEWKKSNDLGSSLPPVMEDSDEFCRSPVPASKPPMSPPANAHSYPSPSRFSNASGHSNSSFAFP</sequence>
<evidence type="ECO:0000256" key="1">
    <source>
        <dbReference type="SAM" id="MobiDB-lite"/>
    </source>
</evidence>
<dbReference type="EMBL" id="SDAM02000106">
    <property type="protein sequence ID" value="KAH6829688.1"/>
    <property type="molecule type" value="Genomic_DNA"/>
</dbReference>
<keyword evidence="3" id="KW-1185">Reference proteome</keyword>
<dbReference type="Proteomes" id="UP001190926">
    <property type="component" value="Unassembled WGS sequence"/>
</dbReference>
<feature type="region of interest" description="Disordered" evidence="1">
    <location>
        <begin position="1"/>
        <end position="67"/>
    </location>
</feature>
<feature type="compositionally biased region" description="Polar residues" evidence="1">
    <location>
        <begin position="158"/>
        <end position="179"/>
    </location>
</feature>